<evidence type="ECO:0000313" key="6">
    <source>
        <dbReference type="EMBL" id="QIM53450.1"/>
    </source>
</evidence>
<dbReference type="Pfam" id="PF07804">
    <property type="entry name" value="HipA_C"/>
    <property type="match status" value="1"/>
</dbReference>
<gene>
    <name evidence="6" type="ORF">G9Q37_15430</name>
</gene>
<name>A0A6G8IKD6_9BURK</name>
<evidence type="ECO:0000256" key="1">
    <source>
        <dbReference type="ARBA" id="ARBA00010164"/>
    </source>
</evidence>
<keyword evidence="3" id="KW-0418">Kinase</keyword>
<dbReference type="PANTHER" id="PTHR37419">
    <property type="entry name" value="SERINE/THREONINE-PROTEIN KINASE TOXIN HIPA"/>
    <property type="match status" value="1"/>
</dbReference>
<keyword evidence="7" id="KW-1185">Reference proteome</keyword>
<evidence type="ECO:0000259" key="4">
    <source>
        <dbReference type="Pfam" id="PF07804"/>
    </source>
</evidence>
<organism evidence="6 7">
    <name type="scientific">Hydrogenophaga crocea</name>
    <dbReference type="NCBI Taxonomy" id="2716225"/>
    <lineage>
        <taxon>Bacteria</taxon>
        <taxon>Pseudomonadati</taxon>
        <taxon>Pseudomonadota</taxon>
        <taxon>Betaproteobacteria</taxon>
        <taxon>Burkholderiales</taxon>
        <taxon>Comamonadaceae</taxon>
        <taxon>Hydrogenophaga</taxon>
    </lineage>
</organism>
<dbReference type="KEGG" id="hcz:G9Q37_15430"/>
<comment type="similarity">
    <text evidence="1">Belongs to the HipA Ser/Thr kinase family.</text>
</comment>
<dbReference type="InterPro" id="IPR017508">
    <property type="entry name" value="HipA_N1"/>
</dbReference>
<dbReference type="InterPro" id="IPR012893">
    <property type="entry name" value="HipA-like_C"/>
</dbReference>
<dbReference type="Gene3D" id="1.10.1070.20">
    <property type="match status" value="1"/>
</dbReference>
<dbReference type="InterPro" id="IPR052028">
    <property type="entry name" value="HipA_Ser/Thr_kinase"/>
</dbReference>
<sequence>MPERIKALEIDIGAKPAGLLGRESQYVFTYKPDESGAYRGPWLSLLMNPDQASVYQNNAMLPVLDMNLPEGYLYEQIRARFPKQNITEMHLLLAVGTNSIGRNSARLPGAPARVGGPTIDRATLLNSTNSQALFPELVDAYLASGAGVSGVQPKIMLPDRASIPVPTLIVKSGPDYYPGLSANEFIAMSAAKRAGIEVSGFDLSADGGLLVLDRFDIAADGSRLGFEDIPSLLGMQVRNKLDERKYHGSYELIADLLRNQLGMPQPELEKFFQQVAFSILVRNGDAHLKNFGVLYSSPTDIRLAPMFDVLTTSIYKYTRFGTGEEIEDRTMALKLRKGDKTRTYPLAKELLDFGRRACGVERPHEFILKAADAMAGTLSTIRHQERVPQDLVPKIEEAWEHGFALAREVASLTKSGART</sequence>
<reference evidence="6 7" key="1">
    <citation type="submission" date="2020-03" db="EMBL/GenBank/DDBJ databases">
        <title>Hydrogenophaga sp. nov. isolated from cyanobacterial mat.</title>
        <authorList>
            <person name="Thorat V."/>
            <person name="Kirdat K."/>
            <person name="Tiwarekar B."/>
            <person name="Costa E.D."/>
            <person name="Yadav A."/>
        </authorList>
    </citation>
    <scope>NUCLEOTIDE SEQUENCE [LARGE SCALE GENOMIC DNA]</scope>
    <source>
        <strain evidence="6 7">BA0156</strain>
    </source>
</reference>
<dbReference type="GO" id="GO:0005829">
    <property type="term" value="C:cytosol"/>
    <property type="evidence" value="ECO:0007669"/>
    <property type="project" value="TreeGrafter"/>
</dbReference>
<proteinExistence type="inferred from homology"/>
<dbReference type="Proteomes" id="UP000503162">
    <property type="component" value="Chromosome"/>
</dbReference>
<dbReference type="RefSeq" id="WP_166228529.1">
    <property type="nucleotide sequence ID" value="NZ_CP049989.1"/>
</dbReference>
<evidence type="ECO:0000256" key="2">
    <source>
        <dbReference type="ARBA" id="ARBA00022679"/>
    </source>
</evidence>
<keyword evidence="2" id="KW-0808">Transferase</keyword>
<evidence type="ECO:0000256" key="3">
    <source>
        <dbReference type="ARBA" id="ARBA00022777"/>
    </source>
</evidence>
<protein>
    <submittedName>
        <fullName evidence="6">Type II toxin-antitoxin system HipA family toxin</fullName>
    </submittedName>
</protein>
<feature type="domain" description="HipA-like C-terminal" evidence="4">
    <location>
        <begin position="148"/>
        <end position="365"/>
    </location>
</feature>
<feature type="domain" description="HipA N-terminal subdomain 1" evidence="5">
    <location>
        <begin position="9"/>
        <end position="102"/>
    </location>
</feature>
<evidence type="ECO:0000259" key="5">
    <source>
        <dbReference type="Pfam" id="PF13657"/>
    </source>
</evidence>
<dbReference type="PANTHER" id="PTHR37419:SF1">
    <property type="entry name" value="SERINE_THREONINE-PROTEIN KINASE TOXIN HIPA"/>
    <property type="match status" value="1"/>
</dbReference>
<dbReference type="GO" id="GO:0004674">
    <property type="term" value="F:protein serine/threonine kinase activity"/>
    <property type="evidence" value="ECO:0007669"/>
    <property type="project" value="TreeGrafter"/>
</dbReference>
<evidence type="ECO:0000313" key="7">
    <source>
        <dbReference type="Proteomes" id="UP000503162"/>
    </source>
</evidence>
<dbReference type="AlphaFoldDB" id="A0A6G8IKD6"/>
<accession>A0A6G8IKD6</accession>
<dbReference type="Pfam" id="PF13657">
    <property type="entry name" value="Couple_hipA"/>
    <property type="match status" value="1"/>
</dbReference>
<dbReference type="EMBL" id="CP049989">
    <property type="protein sequence ID" value="QIM53450.1"/>
    <property type="molecule type" value="Genomic_DNA"/>
</dbReference>